<feature type="region of interest" description="Disordered" evidence="1">
    <location>
        <begin position="1"/>
        <end position="69"/>
    </location>
</feature>
<dbReference type="Proteomes" id="UP000037923">
    <property type="component" value="Unassembled WGS sequence"/>
</dbReference>
<dbReference type="OrthoDB" id="267766at2759"/>
<name>A0A0M9G9T8_LEPPY</name>
<dbReference type="EMBL" id="LGTL01000001">
    <property type="protein sequence ID" value="KPA85737.1"/>
    <property type="molecule type" value="Genomic_DNA"/>
</dbReference>
<evidence type="ECO:0000313" key="2">
    <source>
        <dbReference type="EMBL" id="KPA85737.1"/>
    </source>
</evidence>
<dbReference type="VEuPathDB" id="TriTrypDB:LpyrH10_01_1010"/>
<sequence length="406" mass="43591">MASVVAHDDHKSLPGCGTLNEASLVPSESSSPSPTDASATPRLPVDPGNGKNAFPPLQSFSTDPNTSTVQENKIGLQNAAVNNDSPLTNAPVPPQLRTTTDTAALQPFSPQLTAVPPYRSLAQAAWSHTPPMYDSSFFRAPSSTYVQHDIPLPPALAAPFYPSYSNNSVYHNSFFSAPDGVLHESALNGTFPMLPPPPPPPAFSVVPSPVLHLPDYMYAPMQHDSYYSSSYGEADGDAYDEGRGNGILGQSAVSLAPVLDLPVLQSSPAVSLSRKQEASWRRRCVCVTCTELPRSPSASGSDLESDTLPPTTAAAEGIESIQHDRKTAQHCTDVHETPMWDALVWRWLKQLGMASEMEEILCPGAQRVLVMWSSDQAAAQWRAKIGATALNAPRCVVFENTLLSWS</sequence>
<evidence type="ECO:0000313" key="3">
    <source>
        <dbReference type="Proteomes" id="UP000037923"/>
    </source>
</evidence>
<evidence type="ECO:0000256" key="1">
    <source>
        <dbReference type="SAM" id="MobiDB-lite"/>
    </source>
</evidence>
<reference evidence="2 3" key="1">
    <citation type="submission" date="2015-07" db="EMBL/GenBank/DDBJ databases">
        <title>High-quality genome of monoxenous trypanosomatid Leptomonas pyrrhocoris.</title>
        <authorList>
            <person name="Flegontov P."/>
            <person name="Butenko A."/>
            <person name="Firsov S."/>
            <person name="Vlcek C."/>
            <person name="Logacheva M.D."/>
            <person name="Field M."/>
            <person name="Filatov D."/>
            <person name="Flegontova O."/>
            <person name="Gerasimov E."/>
            <person name="Jackson A.P."/>
            <person name="Kelly S."/>
            <person name="Opperdoes F."/>
            <person name="O'Reilly A."/>
            <person name="Votypka J."/>
            <person name="Yurchenko V."/>
            <person name="Lukes J."/>
        </authorList>
    </citation>
    <scope>NUCLEOTIDE SEQUENCE [LARGE SCALE GENOMIC DNA]</scope>
    <source>
        <strain evidence="2">H10</strain>
    </source>
</reference>
<comment type="caution">
    <text evidence="2">The sequence shown here is derived from an EMBL/GenBank/DDBJ whole genome shotgun (WGS) entry which is preliminary data.</text>
</comment>
<feature type="compositionally biased region" description="Low complexity" evidence="1">
    <location>
        <begin position="22"/>
        <end position="39"/>
    </location>
</feature>
<organism evidence="2 3">
    <name type="scientific">Leptomonas pyrrhocoris</name>
    <name type="common">Firebug parasite</name>
    <dbReference type="NCBI Taxonomy" id="157538"/>
    <lineage>
        <taxon>Eukaryota</taxon>
        <taxon>Discoba</taxon>
        <taxon>Euglenozoa</taxon>
        <taxon>Kinetoplastea</taxon>
        <taxon>Metakinetoplastina</taxon>
        <taxon>Trypanosomatida</taxon>
        <taxon>Trypanosomatidae</taxon>
        <taxon>Leishmaniinae</taxon>
        <taxon>Leptomonas</taxon>
    </lineage>
</organism>
<dbReference type="AlphaFoldDB" id="A0A0M9G9T8"/>
<gene>
    <name evidence="2" type="ORF">ABB37_00101</name>
</gene>
<protein>
    <submittedName>
        <fullName evidence="2">Uncharacterized protein</fullName>
    </submittedName>
</protein>
<dbReference type="RefSeq" id="XP_015664176.1">
    <property type="nucleotide sequence ID" value="XM_015796168.1"/>
</dbReference>
<proteinExistence type="predicted"/>
<dbReference type="GeneID" id="26900399"/>
<feature type="compositionally biased region" description="Basic and acidic residues" evidence="1">
    <location>
        <begin position="1"/>
        <end position="12"/>
    </location>
</feature>
<accession>A0A0M9G9T8</accession>
<keyword evidence="3" id="KW-1185">Reference proteome</keyword>
<dbReference type="OMA" id="VMWSSDQ"/>
<feature type="compositionally biased region" description="Polar residues" evidence="1">
    <location>
        <begin position="58"/>
        <end position="69"/>
    </location>
</feature>